<keyword evidence="14" id="KW-1185">Reference proteome</keyword>
<evidence type="ECO:0000313" key="14">
    <source>
        <dbReference type="Proteomes" id="UP000189339"/>
    </source>
</evidence>
<dbReference type="STRING" id="135739.BTO32_07190"/>
<dbReference type="InterPro" id="IPR012902">
    <property type="entry name" value="N_methyl_site"/>
</dbReference>
<dbReference type="InterPro" id="IPR010054">
    <property type="entry name" value="Type2_sec_GspG"/>
</dbReference>
<keyword evidence="6" id="KW-0997">Cell inner membrane</keyword>
<evidence type="ECO:0000313" key="13">
    <source>
        <dbReference type="EMBL" id="ONF44068.1"/>
    </source>
</evidence>
<dbReference type="GO" id="GO:0015628">
    <property type="term" value="P:protein secretion by the type II secretion system"/>
    <property type="evidence" value="ECO:0007669"/>
    <property type="project" value="InterPro"/>
</dbReference>
<dbReference type="NCBIfam" id="TIGR01710">
    <property type="entry name" value="typeII_sec_gspG"/>
    <property type="match status" value="1"/>
</dbReference>
<dbReference type="GO" id="GO:0015627">
    <property type="term" value="C:type II protein secretion system complex"/>
    <property type="evidence" value="ECO:0007669"/>
    <property type="project" value="InterPro"/>
</dbReference>
<evidence type="ECO:0000256" key="5">
    <source>
        <dbReference type="ARBA" id="ARBA00022481"/>
    </source>
</evidence>
<dbReference type="Gene3D" id="3.30.700.10">
    <property type="entry name" value="Glycoprotein, Type 4 Pilin"/>
    <property type="match status" value="1"/>
</dbReference>
<reference evidence="13 14" key="1">
    <citation type="submission" date="2016-12" db="EMBL/GenBank/DDBJ databases">
        <title>Marinobacter lutaoensis whole genome sequencing.</title>
        <authorList>
            <person name="Verma A."/>
            <person name="Krishnamurthi S."/>
        </authorList>
    </citation>
    <scope>NUCLEOTIDE SEQUENCE [LARGE SCALE GENOMIC DNA]</scope>
    <source>
        <strain evidence="13 14">T5054</strain>
    </source>
</reference>
<evidence type="ECO:0000256" key="9">
    <source>
        <dbReference type="ARBA" id="ARBA00023136"/>
    </source>
</evidence>
<dbReference type="InterPro" id="IPR000983">
    <property type="entry name" value="Bac_GSPG_pilin"/>
</dbReference>
<dbReference type="PANTHER" id="PTHR30093:SF44">
    <property type="entry name" value="TYPE II SECRETION SYSTEM CORE PROTEIN G"/>
    <property type="match status" value="1"/>
</dbReference>
<dbReference type="Pfam" id="PF08334">
    <property type="entry name" value="T2SSG"/>
    <property type="match status" value="1"/>
</dbReference>
<keyword evidence="4" id="KW-1003">Cell membrane</keyword>
<dbReference type="GO" id="GO:0005886">
    <property type="term" value="C:plasma membrane"/>
    <property type="evidence" value="ECO:0007669"/>
    <property type="project" value="UniProtKB-SubCell"/>
</dbReference>
<evidence type="ECO:0000256" key="10">
    <source>
        <dbReference type="SAM" id="MobiDB-lite"/>
    </source>
</evidence>
<evidence type="ECO:0000256" key="7">
    <source>
        <dbReference type="ARBA" id="ARBA00022692"/>
    </source>
</evidence>
<dbReference type="OrthoDB" id="9795612at2"/>
<comment type="similarity">
    <text evidence="2">Belongs to the GSP G family.</text>
</comment>
<dbReference type="PANTHER" id="PTHR30093">
    <property type="entry name" value="GENERAL SECRETION PATHWAY PROTEIN G"/>
    <property type="match status" value="1"/>
</dbReference>
<protein>
    <recommendedName>
        <fullName evidence="3">Type II secretion system core protein G</fullName>
    </recommendedName>
</protein>
<dbReference type="Proteomes" id="UP000189339">
    <property type="component" value="Unassembled WGS sequence"/>
</dbReference>
<organism evidence="13 14">
    <name type="scientific">Marinobacter lutaoensis</name>
    <dbReference type="NCBI Taxonomy" id="135739"/>
    <lineage>
        <taxon>Bacteria</taxon>
        <taxon>Pseudomonadati</taxon>
        <taxon>Pseudomonadota</taxon>
        <taxon>Gammaproteobacteria</taxon>
        <taxon>Pseudomonadales</taxon>
        <taxon>Marinobacteraceae</taxon>
        <taxon>Marinobacter</taxon>
    </lineage>
</organism>
<proteinExistence type="inferred from homology"/>
<keyword evidence="9 11" id="KW-0472">Membrane</keyword>
<evidence type="ECO:0000256" key="6">
    <source>
        <dbReference type="ARBA" id="ARBA00022519"/>
    </source>
</evidence>
<evidence type="ECO:0000256" key="1">
    <source>
        <dbReference type="ARBA" id="ARBA00004377"/>
    </source>
</evidence>
<evidence type="ECO:0000256" key="3">
    <source>
        <dbReference type="ARBA" id="ARBA00020042"/>
    </source>
</evidence>
<gene>
    <name evidence="13" type="ORF">BTO32_07190</name>
</gene>
<evidence type="ECO:0000259" key="12">
    <source>
        <dbReference type="Pfam" id="PF08334"/>
    </source>
</evidence>
<comment type="caution">
    <text evidence="13">The sequence shown here is derived from an EMBL/GenBank/DDBJ whole genome shotgun (WGS) entry which is preliminary data.</text>
</comment>
<feature type="transmembrane region" description="Helical" evidence="11">
    <location>
        <begin position="21"/>
        <end position="41"/>
    </location>
</feature>
<dbReference type="InterPro" id="IPR045584">
    <property type="entry name" value="Pilin-like"/>
</dbReference>
<feature type="region of interest" description="Disordered" evidence="10">
    <location>
        <begin position="87"/>
        <end position="111"/>
    </location>
</feature>
<keyword evidence="7 11" id="KW-0812">Transmembrane</keyword>
<feature type="domain" description="Type II secretion system protein GspG C-terminal" evidence="12">
    <location>
        <begin position="43"/>
        <end position="152"/>
    </location>
</feature>
<evidence type="ECO:0000256" key="2">
    <source>
        <dbReference type="ARBA" id="ARBA00009984"/>
    </source>
</evidence>
<dbReference type="PRINTS" id="PR00813">
    <property type="entry name" value="BCTERIALGSPG"/>
</dbReference>
<keyword evidence="5" id="KW-0488">Methylation</keyword>
<evidence type="ECO:0000256" key="11">
    <source>
        <dbReference type="SAM" id="Phobius"/>
    </source>
</evidence>
<comment type="subcellular location">
    <subcellularLocation>
        <location evidence="1">Cell inner membrane</location>
        <topology evidence="1">Single-pass membrane protein</topology>
    </subcellularLocation>
</comment>
<accession>A0A1V2DTR0</accession>
<dbReference type="EMBL" id="MSCW01000005">
    <property type="protein sequence ID" value="ONF44068.1"/>
    <property type="molecule type" value="Genomic_DNA"/>
</dbReference>
<dbReference type="NCBIfam" id="TIGR02532">
    <property type="entry name" value="IV_pilin_GFxxxE"/>
    <property type="match status" value="1"/>
</dbReference>
<dbReference type="PROSITE" id="PS00409">
    <property type="entry name" value="PROKAR_NTER_METHYL"/>
    <property type="match status" value="1"/>
</dbReference>
<name>A0A1V2DTR0_9GAMM</name>
<dbReference type="SUPFAM" id="SSF54523">
    <property type="entry name" value="Pili subunits"/>
    <property type="match status" value="1"/>
</dbReference>
<feature type="region of interest" description="Disordered" evidence="10">
    <location>
        <begin position="129"/>
        <end position="149"/>
    </location>
</feature>
<dbReference type="InterPro" id="IPR013545">
    <property type="entry name" value="T2SS_protein-GspG_C"/>
</dbReference>
<evidence type="ECO:0000256" key="8">
    <source>
        <dbReference type="ARBA" id="ARBA00022989"/>
    </source>
</evidence>
<keyword evidence="8 11" id="KW-1133">Transmembrane helix</keyword>
<dbReference type="Pfam" id="PF07963">
    <property type="entry name" value="N_methyl"/>
    <property type="match status" value="1"/>
</dbReference>
<sequence>MTTDTKMNATSRRQPETQRGFTLIEIMVVMVILGLLVAIVAPNIMGRSDQAKVTIAQTQLKNIQSALDLYRLDNSHYPSTQQGLEALVSKPSGTPEPRNWNPDGYLKSVPEDPWGTPYQYVSPGTEGPYDLYSLGSDGQEGGDGDAADISVWDVKG</sequence>
<evidence type="ECO:0000256" key="4">
    <source>
        <dbReference type="ARBA" id="ARBA00022475"/>
    </source>
</evidence>
<dbReference type="AlphaFoldDB" id="A0A1V2DTR0"/>